<dbReference type="Gene3D" id="3.40.50.720">
    <property type="entry name" value="NAD(P)-binding Rossmann-like Domain"/>
    <property type="match status" value="1"/>
</dbReference>
<name>A0A6J7CNB6_9ZZZZ</name>
<dbReference type="InterPro" id="IPR002347">
    <property type="entry name" value="SDR_fam"/>
</dbReference>
<dbReference type="PRINTS" id="PR00080">
    <property type="entry name" value="SDRFAMILY"/>
</dbReference>
<dbReference type="InterPro" id="IPR036291">
    <property type="entry name" value="NAD(P)-bd_dom_sf"/>
</dbReference>
<gene>
    <name evidence="3" type="ORF">UFOPK3376_00195</name>
</gene>
<evidence type="ECO:0000313" key="3">
    <source>
        <dbReference type="EMBL" id="CAB4859867.1"/>
    </source>
</evidence>
<proteinExistence type="inferred from homology"/>
<dbReference type="PROSITE" id="PS00061">
    <property type="entry name" value="ADH_SHORT"/>
    <property type="match status" value="1"/>
</dbReference>
<dbReference type="InterPro" id="IPR020904">
    <property type="entry name" value="Sc_DH/Rdtase_CS"/>
</dbReference>
<dbReference type="FunFam" id="3.40.50.720:FF:000084">
    <property type="entry name" value="Short-chain dehydrogenase reductase"/>
    <property type="match status" value="1"/>
</dbReference>
<evidence type="ECO:0000256" key="1">
    <source>
        <dbReference type="ARBA" id="ARBA00006484"/>
    </source>
</evidence>
<dbReference type="NCBIfam" id="NF005559">
    <property type="entry name" value="PRK07231.1"/>
    <property type="match status" value="1"/>
</dbReference>
<sequence>MSNLFDLTGKVAIVTGSGRGLGRAIAKGMADAGASMVVCSRTLSEAQDTATEIADAGGISFALQADTGKRASCEQLIAETVAHFGKLDVLVNNAGIDIIEPAEDASEEAWDEILNINLKGYFSCSQFAARQMFKQGTGGSIANNSSIASGVGIAGLAAYAAAKGGVNQLTKVMAVEWASRGIRVNAFAPGYFENVMRGATTEHQRPEKQQQVLNFTPMGRRGRPEELVGPVVFLASDASSYVTGAVLFIDGGYTAQ</sequence>
<dbReference type="Pfam" id="PF13561">
    <property type="entry name" value="adh_short_C2"/>
    <property type="match status" value="1"/>
</dbReference>
<dbReference type="PANTHER" id="PTHR42760:SF5">
    <property type="entry name" value="2-DEHYDRO-3-DEOXY-D-GLUCONATE 5-DEHYDROGENASE"/>
    <property type="match status" value="1"/>
</dbReference>
<accession>A0A6J7CNB6</accession>
<dbReference type="PRINTS" id="PR00081">
    <property type="entry name" value="GDHRDH"/>
</dbReference>
<organism evidence="3">
    <name type="scientific">freshwater metagenome</name>
    <dbReference type="NCBI Taxonomy" id="449393"/>
    <lineage>
        <taxon>unclassified sequences</taxon>
        <taxon>metagenomes</taxon>
        <taxon>ecological metagenomes</taxon>
    </lineage>
</organism>
<reference evidence="3" key="1">
    <citation type="submission" date="2020-05" db="EMBL/GenBank/DDBJ databases">
        <authorList>
            <person name="Chiriac C."/>
            <person name="Salcher M."/>
            <person name="Ghai R."/>
            <person name="Kavagutti S V."/>
        </authorList>
    </citation>
    <scope>NUCLEOTIDE SEQUENCE</scope>
</reference>
<dbReference type="GO" id="GO:0016616">
    <property type="term" value="F:oxidoreductase activity, acting on the CH-OH group of donors, NAD or NADP as acceptor"/>
    <property type="evidence" value="ECO:0007669"/>
    <property type="project" value="TreeGrafter"/>
</dbReference>
<dbReference type="EMBL" id="CAFBLP010000003">
    <property type="protein sequence ID" value="CAB4859867.1"/>
    <property type="molecule type" value="Genomic_DNA"/>
</dbReference>
<protein>
    <submittedName>
        <fullName evidence="3">Unannotated protein</fullName>
    </submittedName>
</protein>
<dbReference type="AlphaFoldDB" id="A0A6J7CNB6"/>
<evidence type="ECO:0000256" key="2">
    <source>
        <dbReference type="ARBA" id="ARBA00023002"/>
    </source>
</evidence>
<keyword evidence="2" id="KW-0560">Oxidoreductase</keyword>
<dbReference type="PANTHER" id="PTHR42760">
    <property type="entry name" value="SHORT-CHAIN DEHYDROGENASES/REDUCTASES FAMILY MEMBER"/>
    <property type="match status" value="1"/>
</dbReference>
<dbReference type="SUPFAM" id="SSF51735">
    <property type="entry name" value="NAD(P)-binding Rossmann-fold domains"/>
    <property type="match status" value="1"/>
</dbReference>
<comment type="similarity">
    <text evidence="1">Belongs to the short-chain dehydrogenases/reductases (SDR) family.</text>
</comment>